<accession>A0AAW5VA99</accession>
<keyword evidence="1" id="KW-0472">Membrane</keyword>
<feature type="transmembrane region" description="Helical" evidence="1">
    <location>
        <begin position="114"/>
        <end position="134"/>
    </location>
</feature>
<protein>
    <submittedName>
        <fullName evidence="3">Uncharacterized protein</fullName>
    </submittedName>
</protein>
<evidence type="ECO:0000313" key="5">
    <source>
        <dbReference type="Proteomes" id="UP001208912"/>
    </source>
</evidence>
<reference evidence="3 5" key="1">
    <citation type="submission" date="2022-06" db="EMBL/GenBank/DDBJ databases">
        <title>Leptospira isolates from biofilms formed at urban environments.</title>
        <authorList>
            <person name="Ribeiro P.S."/>
            <person name="Sousa T."/>
            <person name="Carvalho N."/>
            <person name="Aburjaile F."/>
            <person name="Neves F."/>
            <person name="Oliveira D."/>
            <person name="Blanco L."/>
            <person name="Lima J."/>
            <person name="Costa F."/>
            <person name="Brenig B."/>
            <person name="Soares S."/>
            <person name="Ramos R."/>
            <person name="Goes-Neto A."/>
            <person name="Matiuzzi M."/>
            <person name="Azevedo V."/>
            <person name="Ristow P."/>
        </authorList>
    </citation>
    <scope>NUCLEOTIDE SEQUENCE</scope>
    <source>
        <strain evidence="2 5">VSF19</strain>
        <strain evidence="3">VSF20</strain>
    </source>
</reference>
<organism evidence="3 4">
    <name type="scientific">Leptospira soteropolitanensis</name>
    <dbReference type="NCBI Taxonomy" id="2950025"/>
    <lineage>
        <taxon>Bacteria</taxon>
        <taxon>Pseudomonadati</taxon>
        <taxon>Spirochaetota</taxon>
        <taxon>Spirochaetia</taxon>
        <taxon>Leptospirales</taxon>
        <taxon>Leptospiraceae</taxon>
        <taxon>Leptospira</taxon>
    </lineage>
</organism>
<evidence type="ECO:0000313" key="2">
    <source>
        <dbReference type="EMBL" id="MCW7524851.1"/>
    </source>
</evidence>
<sequence length="320" mass="37044">MKISNCISLKILSTKYSLLAIVIWILNDAIFKSQFHNFVTGKISDIIGLFFTPLMLTALALYFCNFKKYNVSESKILFVSMFFVALMFILLNLNQKTNDLLTNKLWFFIPSKGTADQTDMYCLIVYIPLLLLFYKFKKRQSGKSIYILKYLTPILVSFALINTSAVGNLETDFSRIAFFLLLGDMNDQIISITPKDGDSFHKSEMIDFQWTYKNYFGVTEPSVYDNEIDCGITQDLSELRRYVTGKFQNYVVQIANNELFSPIESEFHSNGNEKKVKSAINNSGTYFYRVALMYKNKEDCAEEKFLIFLPQQVKKIFLLE</sequence>
<keyword evidence="5" id="KW-1185">Reference proteome</keyword>
<keyword evidence="1" id="KW-0812">Transmembrane</keyword>
<comment type="caution">
    <text evidence="3">The sequence shown here is derived from an EMBL/GenBank/DDBJ whole genome shotgun (WGS) entry which is preliminary data.</text>
</comment>
<proteinExistence type="predicted"/>
<feature type="transmembrane region" description="Helical" evidence="1">
    <location>
        <begin position="7"/>
        <end position="26"/>
    </location>
</feature>
<keyword evidence="1" id="KW-1133">Transmembrane helix</keyword>
<evidence type="ECO:0000313" key="4">
    <source>
        <dbReference type="Proteomes" id="UP001208540"/>
    </source>
</evidence>
<dbReference type="Proteomes" id="UP001208540">
    <property type="component" value="Unassembled WGS sequence"/>
</dbReference>
<feature type="transmembrane region" description="Helical" evidence="1">
    <location>
        <begin position="76"/>
        <end position="94"/>
    </location>
</feature>
<dbReference type="AlphaFoldDB" id="A0AAW5VA99"/>
<dbReference type="EMBL" id="JAMQPM010000001">
    <property type="protein sequence ID" value="MCW7524851.1"/>
    <property type="molecule type" value="Genomic_DNA"/>
</dbReference>
<gene>
    <name evidence="2" type="ORF">ND861_00710</name>
    <name evidence="3" type="ORF">ND862_00710</name>
</gene>
<dbReference type="RefSeq" id="WP_265350243.1">
    <property type="nucleotide sequence ID" value="NZ_JAMQPL010000001.1"/>
</dbReference>
<name>A0AAW5VA99_9LEPT</name>
<evidence type="ECO:0000256" key="1">
    <source>
        <dbReference type="SAM" id="Phobius"/>
    </source>
</evidence>
<dbReference type="EMBL" id="JAMQPL010000001">
    <property type="protein sequence ID" value="MCW7528718.1"/>
    <property type="molecule type" value="Genomic_DNA"/>
</dbReference>
<evidence type="ECO:0000313" key="3">
    <source>
        <dbReference type="EMBL" id="MCW7528718.1"/>
    </source>
</evidence>
<feature type="transmembrane region" description="Helical" evidence="1">
    <location>
        <begin position="146"/>
        <end position="166"/>
    </location>
</feature>
<feature type="transmembrane region" description="Helical" evidence="1">
    <location>
        <begin position="46"/>
        <end position="64"/>
    </location>
</feature>
<dbReference type="Proteomes" id="UP001208912">
    <property type="component" value="Unassembled WGS sequence"/>
</dbReference>